<dbReference type="GeneID" id="55001805"/>
<accession>A0A385EEX1</accession>
<evidence type="ECO:0000256" key="4">
    <source>
        <dbReference type="ARBA" id="ARBA00023002"/>
    </source>
</evidence>
<evidence type="ECO:0000313" key="7">
    <source>
        <dbReference type="EMBL" id="AXQ70424.1"/>
    </source>
</evidence>
<keyword evidence="3" id="KW-0223">Dioxygenase</keyword>
<keyword evidence="4" id="KW-0560">Oxidoreductase</keyword>
<dbReference type="KEGG" id="vg:55001805"/>
<dbReference type="PANTHER" id="PTHR10869:SF246">
    <property type="entry name" value="TRANSMEMBRANE PROLYL 4-HYDROXYLASE"/>
    <property type="match status" value="1"/>
</dbReference>
<organism evidence="7 8">
    <name type="scientific">Synechococcus phage S-T4</name>
    <dbReference type="NCBI Taxonomy" id="2268578"/>
    <lineage>
        <taxon>Viruses</taxon>
        <taxon>Duplodnaviria</taxon>
        <taxon>Heunggongvirae</taxon>
        <taxon>Uroviricota</taxon>
        <taxon>Caudoviricetes</taxon>
        <taxon>Pantevenvirales</taxon>
        <taxon>Kyanoviridae</taxon>
        <taxon>Tamkungvirus</taxon>
        <taxon>Tamkungvirus ST4</taxon>
    </lineage>
</organism>
<dbReference type="InterPro" id="IPR006620">
    <property type="entry name" value="Pro_4_hyd_alph"/>
</dbReference>
<dbReference type="GO" id="GO:0016705">
    <property type="term" value="F:oxidoreductase activity, acting on paired donors, with incorporation or reduction of molecular oxygen"/>
    <property type="evidence" value="ECO:0007669"/>
    <property type="project" value="InterPro"/>
</dbReference>
<dbReference type="InterPro" id="IPR045054">
    <property type="entry name" value="P4HA-like"/>
</dbReference>
<proteinExistence type="predicted"/>
<keyword evidence="5" id="KW-0408">Iron</keyword>
<keyword evidence="2" id="KW-0479">Metal-binding</keyword>
<evidence type="ECO:0000256" key="1">
    <source>
        <dbReference type="ARBA" id="ARBA00001961"/>
    </source>
</evidence>
<dbReference type="Gene3D" id="2.60.120.620">
    <property type="entry name" value="q2cbj1_9rhob like domain"/>
    <property type="match status" value="1"/>
</dbReference>
<dbReference type="EMBL" id="MH412654">
    <property type="protein sequence ID" value="AXQ70424.1"/>
    <property type="molecule type" value="Genomic_DNA"/>
</dbReference>
<dbReference type="RefSeq" id="YP_009810783.1">
    <property type="nucleotide sequence ID" value="NC_048049.1"/>
</dbReference>
<dbReference type="PANTHER" id="PTHR10869">
    <property type="entry name" value="PROLYL 4-HYDROXYLASE ALPHA SUBUNIT"/>
    <property type="match status" value="1"/>
</dbReference>
<name>A0A385EEX1_9CAUD</name>
<dbReference type="GO" id="GO:0051213">
    <property type="term" value="F:dioxygenase activity"/>
    <property type="evidence" value="ECO:0007669"/>
    <property type="project" value="UniProtKB-KW"/>
</dbReference>
<keyword evidence="8" id="KW-1185">Reference proteome</keyword>
<dbReference type="GO" id="GO:0005506">
    <property type="term" value="F:iron ion binding"/>
    <property type="evidence" value="ECO:0007669"/>
    <property type="project" value="InterPro"/>
</dbReference>
<evidence type="ECO:0000256" key="2">
    <source>
        <dbReference type="ARBA" id="ARBA00022723"/>
    </source>
</evidence>
<evidence type="ECO:0000256" key="5">
    <source>
        <dbReference type="ARBA" id="ARBA00023004"/>
    </source>
</evidence>
<dbReference type="PROSITE" id="PS51471">
    <property type="entry name" value="FE2OG_OXY"/>
    <property type="match status" value="1"/>
</dbReference>
<sequence>MSVSVNLNLDHPWPIYIEDNRGNPQEVNLNPGDAVVFLGCFVSHWRDKFEGQKYHAFFLHYVRENGCCAMFEHDKNRLAKDQEEPYITKLKQEYRQMGWDPLSFDLRDYIVSFDDILDVDTCDMIVNRYSQSKLWKPAITKEEEDNKTTVSQKRVCDSILISEHLDQRDVDNILYEAFNKVVLKYKDKYPFFDVQNDEGYFLLRYLSGGKYIQHIDAGFENHRTVTAIIALNDDYEGGELKFLDGRHSIRLKKGSAIIFPSTFVFPHQIVPVKSGKRYSVVTWFR</sequence>
<evidence type="ECO:0000313" key="8">
    <source>
        <dbReference type="Proteomes" id="UP000257648"/>
    </source>
</evidence>
<dbReference type="InterPro" id="IPR044862">
    <property type="entry name" value="Pro_4_hyd_alph_FE2OG_OXY"/>
</dbReference>
<dbReference type="Pfam" id="PF13640">
    <property type="entry name" value="2OG-FeII_Oxy_3"/>
    <property type="match status" value="1"/>
</dbReference>
<reference evidence="8" key="1">
    <citation type="submission" date="2018-05" db="EMBL/GenBank/DDBJ databases">
        <authorList>
            <person name="You S."/>
        </authorList>
    </citation>
    <scope>NUCLEOTIDE SEQUENCE [LARGE SCALE GENOMIC DNA]</scope>
</reference>
<evidence type="ECO:0000259" key="6">
    <source>
        <dbReference type="PROSITE" id="PS51471"/>
    </source>
</evidence>
<protein>
    <recommendedName>
        <fullName evidence="6">Fe2OG dioxygenase domain-containing protein</fullName>
    </recommendedName>
</protein>
<feature type="domain" description="Fe2OG dioxygenase" evidence="6">
    <location>
        <begin position="190"/>
        <end position="285"/>
    </location>
</feature>
<dbReference type="GO" id="GO:0031418">
    <property type="term" value="F:L-ascorbic acid binding"/>
    <property type="evidence" value="ECO:0007669"/>
    <property type="project" value="InterPro"/>
</dbReference>
<evidence type="ECO:0000256" key="3">
    <source>
        <dbReference type="ARBA" id="ARBA00022964"/>
    </source>
</evidence>
<dbReference type="Proteomes" id="UP000257648">
    <property type="component" value="Segment"/>
</dbReference>
<dbReference type="InterPro" id="IPR005123">
    <property type="entry name" value="Oxoglu/Fe-dep_dioxygenase_dom"/>
</dbReference>
<dbReference type="SMART" id="SM00702">
    <property type="entry name" value="P4Hc"/>
    <property type="match status" value="1"/>
</dbReference>
<comment type="cofactor">
    <cofactor evidence="1">
        <name>L-ascorbate</name>
        <dbReference type="ChEBI" id="CHEBI:38290"/>
    </cofactor>
</comment>